<dbReference type="RefSeq" id="WP_160645505.1">
    <property type="nucleotide sequence ID" value="NZ_SIJB01000017.1"/>
</dbReference>
<sequence>MKTSIIVLTHNQLTYTKKCIESIRKYTSLDYELIIVDNASQDGTVDYLKKQSDLLVIFNKENVGFAKGNNQAMRIVSGDVVVFLNNDVVVTAGWLEPLINTLFSSKKIAMTGPVTNNDNVNGLQKIQVDYNQDTLEGISEFSKQYCAKHVHMSKRVLRLVGFALACKKEVLNTIGLFDESFGIGNYEDDDLCLRALIKGYELRIVKDSFVHHFGRITFKESKINYSHLMIKNKTKFNKKWGFDVHKYLHPHSNLIAIMPKSISRVLDINCGMGALAIELINQIECKVVGIEKNDQVIRFAQKQLSQVLHHDVETIEISEDTLGKYDCIICNDILQHLKDPWTIVKQLSGLLHKDGYLIILIHNVNHLEVMTELLQGYFSYKNVGPLNKQHLRFFTKTTIPTLFPPEMLIEKIIPIHMHVPDKIMEFVDEIVELGQKYGLKTNDLFDDITTNQFLIKARKIVDI</sequence>
<proteinExistence type="predicted"/>
<keyword evidence="2" id="KW-0808">Transferase</keyword>
<dbReference type="InterPro" id="IPR001173">
    <property type="entry name" value="Glyco_trans_2-like"/>
</dbReference>
<comment type="caution">
    <text evidence="2">The sequence shown here is derived from an EMBL/GenBank/DDBJ whole genome shotgun (WGS) entry which is preliminary data.</text>
</comment>
<dbReference type="Gene3D" id="3.90.550.10">
    <property type="entry name" value="Spore Coat Polysaccharide Biosynthesis Protein SpsA, Chain A"/>
    <property type="match status" value="1"/>
</dbReference>
<dbReference type="PANTHER" id="PTHR43179:SF11">
    <property type="entry name" value="GLYCOSYL TRANSFERASE"/>
    <property type="match status" value="1"/>
</dbReference>
<dbReference type="InterPro" id="IPR029063">
    <property type="entry name" value="SAM-dependent_MTases_sf"/>
</dbReference>
<dbReference type="EMBL" id="SIJB01000017">
    <property type="protein sequence ID" value="NBI28711.1"/>
    <property type="molecule type" value="Genomic_DNA"/>
</dbReference>
<dbReference type="CDD" id="cd04186">
    <property type="entry name" value="GT_2_like_c"/>
    <property type="match status" value="1"/>
</dbReference>
<evidence type="ECO:0000313" key="2">
    <source>
        <dbReference type="EMBL" id="NBI28711.1"/>
    </source>
</evidence>
<dbReference type="Gene3D" id="3.40.50.150">
    <property type="entry name" value="Vaccinia Virus protein VP39"/>
    <property type="match status" value="1"/>
</dbReference>
<dbReference type="CDD" id="cd02440">
    <property type="entry name" value="AdoMet_MTases"/>
    <property type="match status" value="1"/>
</dbReference>
<dbReference type="PANTHER" id="PTHR43179">
    <property type="entry name" value="RHAMNOSYLTRANSFERASE WBBL"/>
    <property type="match status" value="1"/>
</dbReference>
<accession>A0A6N9PYV8</accession>
<name>A0A6N9PYV8_9BACL</name>
<dbReference type="SUPFAM" id="SSF53448">
    <property type="entry name" value="Nucleotide-diphospho-sugar transferases"/>
    <property type="match status" value="1"/>
</dbReference>
<dbReference type="InterPro" id="IPR029044">
    <property type="entry name" value="Nucleotide-diphossugar_trans"/>
</dbReference>
<dbReference type="AlphaFoldDB" id="A0A6N9PYV8"/>
<dbReference type="Proteomes" id="UP000448943">
    <property type="component" value="Unassembled WGS sequence"/>
</dbReference>
<keyword evidence="3" id="KW-1185">Reference proteome</keyword>
<dbReference type="SUPFAM" id="SSF53335">
    <property type="entry name" value="S-adenosyl-L-methionine-dependent methyltransferases"/>
    <property type="match status" value="1"/>
</dbReference>
<evidence type="ECO:0000259" key="1">
    <source>
        <dbReference type="Pfam" id="PF00535"/>
    </source>
</evidence>
<protein>
    <submittedName>
        <fullName evidence="2">Glycosyltransferase</fullName>
    </submittedName>
</protein>
<feature type="domain" description="Glycosyltransferase 2-like" evidence="1">
    <location>
        <begin position="4"/>
        <end position="126"/>
    </location>
</feature>
<reference evidence="2 3" key="1">
    <citation type="submission" date="2019-01" db="EMBL/GenBank/DDBJ databases">
        <title>Chengkuizengella sp. nov., isolated from deep-sea sediment of East Pacific Ocean.</title>
        <authorList>
            <person name="Yang J."/>
            <person name="Lai Q."/>
            <person name="Shao Z."/>
        </authorList>
    </citation>
    <scope>NUCLEOTIDE SEQUENCE [LARGE SCALE GENOMIC DNA]</scope>
    <source>
        <strain evidence="2 3">YPA3-1-1</strain>
    </source>
</reference>
<gene>
    <name evidence="2" type="ORF">ERL59_07050</name>
</gene>
<dbReference type="Pfam" id="PF13489">
    <property type="entry name" value="Methyltransf_23"/>
    <property type="match status" value="1"/>
</dbReference>
<dbReference type="GO" id="GO:0016740">
    <property type="term" value="F:transferase activity"/>
    <property type="evidence" value="ECO:0007669"/>
    <property type="project" value="UniProtKB-KW"/>
</dbReference>
<dbReference type="Pfam" id="PF00535">
    <property type="entry name" value="Glycos_transf_2"/>
    <property type="match status" value="1"/>
</dbReference>
<dbReference type="OrthoDB" id="8936324at2"/>
<evidence type="ECO:0000313" key="3">
    <source>
        <dbReference type="Proteomes" id="UP000448943"/>
    </source>
</evidence>
<organism evidence="2 3">
    <name type="scientific">Chengkuizengella marina</name>
    <dbReference type="NCBI Taxonomy" id="2507566"/>
    <lineage>
        <taxon>Bacteria</taxon>
        <taxon>Bacillati</taxon>
        <taxon>Bacillota</taxon>
        <taxon>Bacilli</taxon>
        <taxon>Bacillales</taxon>
        <taxon>Paenibacillaceae</taxon>
        <taxon>Chengkuizengella</taxon>
    </lineage>
</organism>